<keyword evidence="4" id="KW-1185">Reference proteome</keyword>
<reference evidence="3 4" key="1">
    <citation type="submission" date="2023-01" db="EMBL/GenBank/DDBJ databases">
        <title>New crAssphage isolates infecting Bacteroides cellulosilyticus.</title>
        <authorList>
            <person name="Papudeshi B."/>
            <person name="Vega A.A."/>
            <person name="Souza C."/>
            <person name="Giles S.K."/>
            <person name="Mallawaarachchi V."/>
            <person name="Roach M.J."/>
            <person name="An M."/>
            <person name="Jacobson N."/>
            <person name="McNair K."/>
            <person name="Mora M.F."/>
            <person name="Pastrana K."/>
            <person name="Leigh C."/>
            <person name="Cram C."/>
            <person name="Plewa W.S."/>
            <person name="Grigson S.R."/>
            <person name="Bouras G.S."/>
            <person name="Decewicz P."/>
            <person name="Luque A."/>
            <person name="Droit L."/>
            <person name="Handley S."/>
            <person name="Segall A.M."/>
            <person name="Dinsdale E.A."/>
            <person name="Edwards R.A."/>
        </authorList>
    </citation>
    <scope>NUCLEOTIDE SEQUENCE [LARGE SCALE GENOMIC DNA]</scope>
    <source>
        <strain evidence="3">Bc01</strain>
    </source>
</reference>
<dbReference type="InterPro" id="IPR036157">
    <property type="entry name" value="dUTPase-like_sf"/>
</dbReference>
<dbReference type="GO" id="GO:0016787">
    <property type="term" value="F:hydrolase activity"/>
    <property type="evidence" value="ECO:0007669"/>
    <property type="project" value="UniProtKB-KW"/>
</dbReference>
<evidence type="ECO:0000256" key="1">
    <source>
        <dbReference type="ARBA" id="ARBA00022801"/>
    </source>
</evidence>
<accession>A0AAF0D503</accession>
<dbReference type="Gene3D" id="2.70.40.10">
    <property type="match status" value="1"/>
</dbReference>
<dbReference type="InterPro" id="IPR029054">
    <property type="entry name" value="dUTPase-like"/>
</dbReference>
<protein>
    <submittedName>
        <fullName evidence="3">dUTP diphosphatase</fullName>
    </submittedName>
</protein>
<evidence type="ECO:0000313" key="4">
    <source>
        <dbReference type="Proteomes" id="UP001241835"/>
    </source>
</evidence>
<dbReference type="CDD" id="cd07557">
    <property type="entry name" value="trimeric_dUTPase"/>
    <property type="match status" value="1"/>
</dbReference>
<evidence type="ECO:0000259" key="2">
    <source>
        <dbReference type="Pfam" id="PF00692"/>
    </source>
</evidence>
<sequence>MKIKVKEITKGCFPVRSGEGMSDCYDLFLAEDVVLKKGELGIFKLGVAMKLPKGMRATVWSRSSTPPKWSVQIANSAAIMDNTYSGDEDEWRVELLAFKAITIPKGTRVCQFEVVPSQFATAWQKLKWLLSSTLLLEPVETLGANSRGGIGSTGK</sequence>
<name>A0AAF0D503_9CAUD</name>
<organism evidence="3 4">
    <name type="scientific">Kehishuvirus sp. 'tikkala'</name>
    <dbReference type="NCBI Taxonomy" id="3028513"/>
    <lineage>
        <taxon>Viruses</taxon>
        <taxon>Duplodnaviria</taxon>
        <taxon>Heunggongvirae</taxon>
        <taxon>Uroviricota</taxon>
        <taxon>Caudoviricetes</taxon>
        <taxon>Crassvirales</taxon>
        <taxon>Steigviridae</taxon>
        <taxon>Asinivirinae</taxon>
        <taxon>Kehishuvirus</taxon>
    </lineage>
</organism>
<dbReference type="SUPFAM" id="SSF51283">
    <property type="entry name" value="dUTPase-like"/>
    <property type="match status" value="1"/>
</dbReference>
<dbReference type="InterPro" id="IPR033704">
    <property type="entry name" value="dUTPase_trimeric"/>
</dbReference>
<feature type="domain" description="dUTPase-like" evidence="2">
    <location>
        <begin position="25"/>
        <end position="112"/>
    </location>
</feature>
<evidence type="ECO:0000313" key="3">
    <source>
        <dbReference type="EMBL" id="WEU69790.1"/>
    </source>
</evidence>
<dbReference type="Proteomes" id="UP001241835">
    <property type="component" value="Segment"/>
</dbReference>
<dbReference type="Pfam" id="PF00692">
    <property type="entry name" value="dUTPase"/>
    <property type="match status" value="1"/>
</dbReference>
<proteinExistence type="predicted"/>
<dbReference type="EMBL" id="OQ198717">
    <property type="protein sequence ID" value="WEU69790.1"/>
    <property type="molecule type" value="Genomic_DNA"/>
</dbReference>
<keyword evidence="1" id="KW-0378">Hydrolase</keyword>